<proteinExistence type="predicted"/>
<sequence length="65" mass="7412">MTKLLGHKSSSQFIENHNSTVSLSRHSLSLKFNCNLFMNCYCPYLAFGIWHLAFGVVRDEGISFI</sequence>
<gene>
    <name evidence="1" type="ORF">N482_02195</name>
</gene>
<protein>
    <submittedName>
        <fullName evidence="1">Uncharacterized protein</fullName>
    </submittedName>
</protein>
<dbReference type="Proteomes" id="UP000076587">
    <property type="component" value="Unassembled WGS sequence"/>
</dbReference>
<accession>A0A167BYS2</accession>
<comment type="caution">
    <text evidence="1">The sequence shown here is derived from an EMBL/GenBank/DDBJ whole genome shotgun (WGS) entry which is preliminary data.</text>
</comment>
<evidence type="ECO:0000313" key="2">
    <source>
        <dbReference type="Proteomes" id="UP000076587"/>
    </source>
</evidence>
<name>A0A167BYS2_9GAMM</name>
<reference evidence="1 2" key="1">
    <citation type="submission" date="2013-07" db="EMBL/GenBank/DDBJ databases">
        <title>Comparative Genomic and Metabolomic Analysis of Twelve Strains of Pseudoalteromonas luteoviolacea.</title>
        <authorList>
            <person name="Vynne N.G."/>
            <person name="Mansson M."/>
            <person name="Gram L."/>
        </authorList>
    </citation>
    <scope>NUCLEOTIDE SEQUENCE [LARGE SCALE GENOMIC DNA]</scope>
    <source>
        <strain evidence="1 2">NCIMB 1942</strain>
    </source>
</reference>
<organism evidence="1 2">
    <name type="scientific">Pseudoalteromonas luteoviolacea NCIMB 1942</name>
    <dbReference type="NCBI Taxonomy" id="1365253"/>
    <lineage>
        <taxon>Bacteria</taxon>
        <taxon>Pseudomonadati</taxon>
        <taxon>Pseudomonadota</taxon>
        <taxon>Gammaproteobacteria</taxon>
        <taxon>Alteromonadales</taxon>
        <taxon>Pseudoalteromonadaceae</taxon>
        <taxon>Pseudoalteromonas</taxon>
    </lineage>
</organism>
<dbReference type="PATRIC" id="fig|1365253.3.peg.2676"/>
<dbReference type="EMBL" id="AUXT01000161">
    <property type="protein sequence ID" value="KZN47049.1"/>
    <property type="molecule type" value="Genomic_DNA"/>
</dbReference>
<dbReference type="AlphaFoldDB" id="A0A167BYS2"/>
<evidence type="ECO:0000313" key="1">
    <source>
        <dbReference type="EMBL" id="KZN47049.1"/>
    </source>
</evidence>